<accession>A0A2U1V8G9</accession>
<evidence type="ECO:0000313" key="3">
    <source>
        <dbReference type="Proteomes" id="UP000245048"/>
    </source>
</evidence>
<feature type="signal peptide" evidence="1">
    <location>
        <begin position="1"/>
        <end position="29"/>
    </location>
</feature>
<reference evidence="3" key="1">
    <citation type="submission" date="2017-10" db="EMBL/GenBank/DDBJ databases">
        <authorList>
            <person name="Toshchakov S.V."/>
            <person name="Goeva M.A."/>
        </authorList>
    </citation>
    <scope>NUCLEOTIDE SEQUENCE [LARGE SCALE GENOMIC DNA]</scope>
    <source>
        <strain evidence="3">JR1/69-1-13</strain>
    </source>
</reference>
<comment type="caution">
    <text evidence="2">The sequence shown here is derived from an EMBL/GenBank/DDBJ whole genome shotgun (WGS) entry which is preliminary data.</text>
</comment>
<keyword evidence="3" id="KW-1185">Reference proteome</keyword>
<dbReference type="OrthoDB" id="8479681at2"/>
<feature type="chain" id="PRO_5015576987" description="DUF3576 domain-containing protein" evidence="1">
    <location>
        <begin position="30"/>
        <end position="187"/>
    </location>
</feature>
<dbReference type="Pfam" id="PF12100">
    <property type="entry name" value="DUF3576"/>
    <property type="match status" value="1"/>
</dbReference>
<evidence type="ECO:0000313" key="2">
    <source>
        <dbReference type="EMBL" id="PWC30184.1"/>
    </source>
</evidence>
<keyword evidence="1" id="KW-0732">Signal</keyword>
<organism evidence="2 3">
    <name type="scientific">Teichococcus aestuarii</name>
    <dbReference type="NCBI Taxonomy" id="568898"/>
    <lineage>
        <taxon>Bacteria</taxon>
        <taxon>Pseudomonadati</taxon>
        <taxon>Pseudomonadota</taxon>
        <taxon>Alphaproteobacteria</taxon>
        <taxon>Acetobacterales</taxon>
        <taxon>Roseomonadaceae</taxon>
        <taxon>Roseomonas</taxon>
    </lineage>
</organism>
<sequence>MTAMLKHRARAALNLRPLAAAPLMLLALAACSSGRVVENDEYNNDSRRARVQGRLSGEQDGLLIMGTDRSGRGGGASESGALGVNAYLWRATLDTLSFLPLSSADPFGGVIITDWYSPPATPGERFRATAYILGRQLRSDGVRISVFRQEQRNGTWVDAPVAPSTNTDMENQVLARARELRSQTAAR</sequence>
<dbReference type="Proteomes" id="UP000245048">
    <property type="component" value="Unassembled WGS sequence"/>
</dbReference>
<dbReference type="InterPro" id="IPR021959">
    <property type="entry name" value="DUF3576"/>
</dbReference>
<protein>
    <recommendedName>
        <fullName evidence="4">DUF3576 domain-containing protein</fullName>
    </recommendedName>
</protein>
<gene>
    <name evidence="2" type="ORF">CR165_04850</name>
</gene>
<proteinExistence type="predicted"/>
<name>A0A2U1V8G9_9PROT</name>
<evidence type="ECO:0000256" key="1">
    <source>
        <dbReference type="SAM" id="SignalP"/>
    </source>
</evidence>
<dbReference type="PROSITE" id="PS51257">
    <property type="entry name" value="PROKAR_LIPOPROTEIN"/>
    <property type="match status" value="1"/>
</dbReference>
<dbReference type="AlphaFoldDB" id="A0A2U1V8G9"/>
<evidence type="ECO:0008006" key="4">
    <source>
        <dbReference type="Google" id="ProtNLM"/>
    </source>
</evidence>
<dbReference type="EMBL" id="PDOA01000002">
    <property type="protein sequence ID" value="PWC30184.1"/>
    <property type="molecule type" value="Genomic_DNA"/>
</dbReference>